<dbReference type="EC" id="1.-.-.-" evidence="2"/>
<sequence>MSATRINRFVAKAGQADALKLFLTELIPYITASPGCESCELLQQESQKTEFFIVEKWHDKAAHQASVAGFPKDKIQSAMALLAEAPQGNYYQRC</sequence>
<evidence type="ECO:0000313" key="2">
    <source>
        <dbReference type="EMBL" id="MFC4362324.1"/>
    </source>
</evidence>
<evidence type="ECO:0000259" key="1">
    <source>
        <dbReference type="Pfam" id="PF03992"/>
    </source>
</evidence>
<comment type="caution">
    <text evidence="2">The sequence shown here is derived from an EMBL/GenBank/DDBJ whole genome shotgun (WGS) entry which is preliminary data.</text>
</comment>
<evidence type="ECO:0000313" key="3">
    <source>
        <dbReference type="Proteomes" id="UP001595840"/>
    </source>
</evidence>
<gene>
    <name evidence="2" type="ORF">ACFOX3_08420</name>
</gene>
<dbReference type="Pfam" id="PF03992">
    <property type="entry name" value="ABM"/>
    <property type="match status" value="1"/>
</dbReference>
<keyword evidence="3" id="KW-1185">Reference proteome</keyword>
<dbReference type="GO" id="GO:0004497">
    <property type="term" value="F:monooxygenase activity"/>
    <property type="evidence" value="ECO:0007669"/>
    <property type="project" value="UniProtKB-KW"/>
</dbReference>
<keyword evidence="2" id="KW-0560">Oxidoreductase</keyword>
<keyword evidence="2" id="KW-0503">Monooxygenase</keyword>
<dbReference type="EMBL" id="JBHSCX010000006">
    <property type="protein sequence ID" value="MFC4362324.1"/>
    <property type="molecule type" value="Genomic_DNA"/>
</dbReference>
<dbReference type="SUPFAM" id="SSF54909">
    <property type="entry name" value="Dimeric alpha+beta barrel"/>
    <property type="match status" value="1"/>
</dbReference>
<organism evidence="2 3">
    <name type="scientific">Simiduia curdlanivorans</name>
    <dbReference type="NCBI Taxonomy" id="1492769"/>
    <lineage>
        <taxon>Bacteria</taxon>
        <taxon>Pseudomonadati</taxon>
        <taxon>Pseudomonadota</taxon>
        <taxon>Gammaproteobacteria</taxon>
        <taxon>Cellvibrionales</taxon>
        <taxon>Cellvibrionaceae</taxon>
        <taxon>Simiduia</taxon>
    </lineage>
</organism>
<dbReference type="RefSeq" id="WP_290260641.1">
    <property type="nucleotide sequence ID" value="NZ_JAUFQG010000004.1"/>
</dbReference>
<dbReference type="InterPro" id="IPR011008">
    <property type="entry name" value="Dimeric_a/b-barrel"/>
</dbReference>
<accession>A0ABV8V4C6</accession>
<proteinExistence type="predicted"/>
<name>A0ABV8V4C6_9GAMM</name>
<dbReference type="Proteomes" id="UP001595840">
    <property type="component" value="Unassembled WGS sequence"/>
</dbReference>
<dbReference type="Gene3D" id="3.30.70.100">
    <property type="match status" value="1"/>
</dbReference>
<protein>
    <submittedName>
        <fullName evidence="2">Quinol monooxygenase</fullName>
        <ecNumber evidence="2">1.-.-.-</ecNumber>
    </submittedName>
</protein>
<feature type="domain" description="ABM" evidence="1">
    <location>
        <begin position="4"/>
        <end position="67"/>
    </location>
</feature>
<reference evidence="3" key="1">
    <citation type="journal article" date="2019" name="Int. J. Syst. Evol. Microbiol.">
        <title>The Global Catalogue of Microorganisms (GCM) 10K type strain sequencing project: providing services to taxonomists for standard genome sequencing and annotation.</title>
        <authorList>
            <consortium name="The Broad Institute Genomics Platform"/>
            <consortium name="The Broad Institute Genome Sequencing Center for Infectious Disease"/>
            <person name="Wu L."/>
            <person name="Ma J."/>
        </authorList>
    </citation>
    <scope>NUCLEOTIDE SEQUENCE [LARGE SCALE GENOMIC DNA]</scope>
    <source>
        <strain evidence="3">CECT 8570</strain>
    </source>
</reference>
<dbReference type="InterPro" id="IPR007138">
    <property type="entry name" value="ABM_dom"/>
</dbReference>